<evidence type="ECO:0000256" key="4">
    <source>
        <dbReference type="ARBA" id="ARBA00012791"/>
    </source>
</evidence>
<evidence type="ECO:0000256" key="3">
    <source>
        <dbReference type="ARBA" id="ARBA00005359"/>
    </source>
</evidence>
<name>A0A0L0G3L3_9EUKA</name>
<keyword evidence="8" id="KW-0812">Transmembrane</keyword>
<comment type="similarity">
    <text evidence="3 16">Belongs to the dihydroorotate dehydrogenase family. Type 2 subfamily.</text>
</comment>
<dbReference type="EMBL" id="KQ241832">
    <property type="protein sequence ID" value="KNC83454.1"/>
    <property type="molecule type" value="Genomic_DNA"/>
</dbReference>
<dbReference type="NCBIfam" id="TIGR01036">
    <property type="entry name" value="pyrD_sub2"/>
    <property type="match status" value="1"/>
</dbReference>
<dbReference type="InterPro" id="IPR005719">
    <property type="entry name" value="Dihydroorotate_DH_2"/>
</dbReference>
<dbReference type="RefSeq" id="XP_014157356.1">
    <property type="nucleotide sequence ID" value="XM_014301881.1"/>
</dbReference>
<comment type="cofactor">
    <cofactor evidence="16">
        <name>FMN</name>
        <dbReference type="ChEBI" id="CHEBI:58210"/>
    </cofactor>
    <text evidence="16">Binds 1 FMN per subunit.</text>
</comment>
<dbReference type="Proteomes" id="UP000054560">
    <property type="component" value="Unassembled WGS sequence"/>
</dbReference>
<accession>A0A0L0G3L3</accession>
<dbReference type="NCBIfam" id="NF003652">
    <property type="entry name" value="PRK05286.2-5"/>
    <property type="match status" value="1"/>
</dbReference>
<evidence type="ECO:0000256" key="14">
    <source>
        <dbReference type="ARBA" id="ARBA00023136"/>
    </source>
</evidence>
<keyword evidence="11" id="KW-1133">Transmembrane helix</keyword>
<dbReference type="InterPro" id="IPR005720">
    <property type="entry name" value="Dihydroorotate_DH_cat"/>
</dbReference>
<dbReference type="InterPro" id="IPR050074">
    <property type="entry name" value="DHO_dehydrogenase"/>
</dbReference>
<gene>
    <name evidence="18" type="ORF">SARC_04295</name>
</gene>
<dbReference type="GO" id="GO:0044205">
    <property type="term" value="P:'de novo' UMP biosynthetic process"/>
    <property type="evidence" value="ECO:0007669"/>
    <property type="project" value="UniProtKB-UniPathway"/>
</dbReference>
<keyword evidence="13 16" id="KW-0496">Mitochondrion</keyword>
<evidence type="ECO:0000256" key="6">
    <source>
        <dbReference type="ARBA" id="ARBA00022630"/>
    </source>
</evidence>
<dbReference type="Gene3D" id="3.20.20.70">
    <property type="entry name" value="Aldolase class I"/>
    <property type="match status" value="1"/>
</dbReference>
<dbReference type="CDD" id="cd04738">
    <property type="entry name" value="DHOD_2_like"/>
    <property type="match status" value="1"/>
</dbReference>
<comment type="subcellular location">
    <subcellularLocation>
        <location evidence="1 16">Mitochondrion inner membrane</location>
        <topology evidence="1 16">Single-pass membrane protein</topology>
    </subcellularLocation>
</comment>
<dbReference type="PROSITE" id="PS00912">
    <property type="entry name" value="DHODEHASE_2"/>
    <property type="match status" value="1"/>
</dbReference>
<proteinExistence type="inferred from homology"/>
<protein>
    <recommendedName>
        <fullName evidence="5 16">Dihydroorotate dehydrogenase (quinone), mitochondrial</fullName>
        <shortName evidence="16">DHOdehase</shortName>
        <ecNumber evidence="4 16">1.3.5.2</ecNumber>
    </recommendedName>
</protein>
<keyword evidence="9 16" id="KW-0999">Mitochondrion inner membrane</keyword>
<keyword evidence="7 16" id="KW-0288">FMN</keyword>
<comment type="pathway">
    <text evidence="2 16">Pyrimidine metabolism; UMP biosynthesis via de novo pathway; orotate from (S)-dihydroorotate (quinone route): step 1/1.</text>
</comment>
<evidence type="ECO:0000313" key="18">
    <source>
        <dbReference type="EMBL" id="KNC83454.1"/>
    </source>
</evidence>
<comment type="catalytic activity">
    <reaction evidence="15 16">
        <text>(S)-dihydroorotate + a quinone = orotate + a quinol</text>
        <dbReference type="Rhea" id="RHEA:30187"/>
        <dbReference type="ChEBI" id="CHEBI:24646"/>
        <dbReference type="ChEBI" id="CHEBI:30839"/>
        <dbReference type="ChEBI" id="CHEBI:30864"/>
        <dbReference type="ChEBI" id="CHEBI:132124"/>
        <dbReference type="EC" id="1.3.5.2"/>
    </reaction>
</comment>
<dbReference type="GO" id="GO:0006207">
    <property type="term" value="P:'de novo' pyrimidine nucleobase biosynthetic process"/>
    <property type="evidence" value="ECO:0007669"/>
    <property type="project" value="InterPro"/>
</dbReference>
<evidence type="ECO:0000313" key="19">
    <source>
        <dbReference type="Proteomes" id="UP000054560"/>
    </source>
</evidence>
<dbReference type="Pfam" id="PF01180">
    <property type="entry name" value="DHO_dh"/>
    <property type="match status" value="1"/>
</dbReference>
<dbReference type="OrthoDB" id="14784at2759"/>
<dbReference type="PROSITE" id="PS00911">
    <property type="entry name" value="DHODEHASE_1"/>
    <property type="match status" value="1"/>
</dbReference>
<dbReference type="AlphaFoldDB" id="A0A0L0G3L3"/>
<evidence type="ECO:0000256" key="12">
    <source>
        <dbReference type="ARBA" id="ARBA00023002"/>
    </source>
</evidence>
<dbReference type="GeneID" id="25904799"/>
<dbReference type="UniPathway" id="UPA00070">
    <property type="reaction ID" value="UER00946"/>
</dbReference>
<dbReference type="PANTHER" id="PTHR48109">
    <property type="entry name" value="DIHYDROOROTATE DEHYDROGENASE (QUINONE), MITOCHONDRIAL-RELATED"/>
    <property type="match status" value="1"/>
</dbReference>
<keyword evidence="14" id="KW-0472">Membrane</keyword>
<evidence type="ECO:0000256" key="8">
    <source>
        <dbReference type="ARBA" id="ARBA00022692"/>
    </source>
</evidence>
<feature type="domain" description="Dihydroorotate dehydrogenase catalytic" evidence="17">
    <location>
        <begin position="108"/>
        <end position="412"/>
    </location>
</feature>
<dbReference type="NCBIfam" id="NF003645">
    <property type="entry name" value="PRK05286.1-2"/>
    <property type="match status" value="1"/>
</dbReference>
<dbReference type="eggNOG" id="KOG1436">
    <property type="taxonomic scope" value="Eukaryota"/>
</dbReference>
<evidence type="ECO:0000256" key="13">
    <source>
        <dbReference type="ARBA" id="ARBA00023128"/>
    </source>
</evidence>
<evidence type="ECO:0000256" key="7">
    <source>
        <dbReference type="ARBA" id="ARBA00022643"/>
    </source>
</evidence>
<keyword evidence="10" id="KW-0809">Transit peptide</keyword>
<dbReference type="PANTHER" id="PTHR48109:SF4">
    <property type="entry name" value="DIHYDROOROTATE DEHYDROGENASE (QUINONE), MITOCHONDRIAL"/>
    <property type="match status" value="1"/>
</dbReference>
<keyword evidence="6 16" id="KW-0285">Flavoprotein</keyword>
<reference evidence="18 19" key="1">
    <citation type="submission" date="2011-02" db="EMBL/GenBank/DDBJ databases">
        <title>The Genome Sequence of Sphaeroforma arctica JP610.</title>
        <authorList>
            <consortium name="The Broad Institute Genome Sequencing Platform"/>
            <person name="Russ C."/>
            <person name="Cuomo C."/>
            <person name="Young S.K."/>
            <person name="Zeng Q."/>
            <person name="Gargeya S."/>
            <person name="Alvarado L."/>
            <person name="Berlin A."/>
            <person name="Chapman S.B."/>
            <person name="Chen Z."/>
            <person name="Freedman E."/>
            <person name="Gellesch M."/>
            <person name="Goldberg J."/>
            <person name="Griggs A."/>
            <person name="Gujja S."/>
            <person name="Heilman E."/>
            <person name="Heiman D."/>
            <person name="Howarth C."/>
            <person name="Mehta T."/>
            <person name="Neiman D."/>
            <person name="Pearson M."/>
            <person name="Roberts A."/>
            <person name="Saif S."/>
            <person name="Shea T."/>
            <person name="Shenoy N."/>
            <person name="Sisk P."/>
            <person name="Stolte C."/>
            <person name="Sykes S."/>
            <person name="White J."/>
            <person name="Yandava C."/>
            <person name="Burger G."/>
            <person name="Gray M.W."/>
            <person name="Holland P.W.H."/>
            <person name="King N."/>
            <person name="Lang F.B.F."/>
            <person name="Roger A.J."/>
            <person name="Ruiz-Trillo I."/>
            <person name="Haas B."/>
            <person name="Nusbaum C."/>
            <person name="Birren B."/>
        </authorList>
    </citation>
    <scope>NUCLEOTIDE SEQUENCE [LARGE SCALE GENOMIC DNA]</scope>
    <source>
        <strain evidence="18 19">JP610</strain>
    </source>
</reference>
<dbReference type="GO" id="GO:0106430">
    <property type="term" value="F:dihydroorotate dehydrogenase (quinone) activity"/>
    <property type="evidence" value="ECO:0007669"/>
    <property type="project" value="UniProtKB-EC"/>
</dbReference>
<organism evidence="18 19">
    <name type="scientific">Sphaeroforma arctica JP610</name>
    <dbReference type="NCBI Taxonomy" id="667725"/>
    <lineage>
        <taxon>Eukaryota</taxon>
        <taxon>Ichthyosporea</taxon>
        <taxon>Ichthyophonida</taxon>
        <taxon>Sphaeroforma</taxon>
    </lineage>
</organism>
<keyword evidence="19" id="KW-1185">Reference proteome</keyword>
<evidence type="ECO:0000256" key="10">
    <source>
        <dbReference type="ARBA" id="ARBA00022946"/>
    </source>
</evidence>
<evidence type="ECO:0000256" key="9">
    <source>
        <dbReference type="ARBA" id="ARBA00022792"/>
    </source>
</evidence>
<dbReference type="InterPro" id="IPR001295">
    <property type="entry name" value="Dihydroorotate_DH_CS"/>
</dbReference>
<evidence type="ECO:0000256" key="11">
    <source>
        <dbReference type="ARBA" id="ARBA00022989"/>
    </source>
</evidence>
<dbReference type="EC" id="1.3.5.2" evidence="4 16"/>
<dbReference type="GO" id="GO:0005743">
    <property type="term" value="C:mitochondrial inner membrane"/>
    <property type="evidence" value="ECO:0007669"/>
    <property type="project" value="UniProtKB-SubCell"/>
</dbReference>
<evidence type="ECO:0000256" key="15">
    <source>
        <dbReference type="ARBA" id="ARBA00048639"/>
    </source>
</evidence>
<evidence type="ECO:0000256" key="5">
    <source>
        <dbReference type="ARBA" id="ARBA00017599"/>
    </source>
</evidence>
<evidence type="ECO:0000256" key="1">
    <source>
        <dbReference type="ARBA" id="ARBA00004434"/>
    </source>
</evidence>
<sequence>MLARLSTSRHVARWQQTKIRTATTTTTTNKPKRTLIRGVLKVTAGAAVAAGGLLVTMSQCEYVERQVFAAVFPLAQRLTDPESAHRMAIVAYSAGLMPKDNAPDDPFLKTQIWGRTFVNPIGIAAGFDKNGEAVDGVFDGGAGFVECGSVTPMPQAGNEKPRVFRLLEDGAVINRYGFNSVGVQMVEENLQARVTSGKDAEQCQKQRVFGVNVGKNKASTELSEDFVTGIIVLGGYADFVVVNVSSPNTPGLRSLQGKEALTTLINDAKTARDSLQMKSRKDLPPLLIKIAPDLNDIDIEDIAEVALATGVDGLIVSNTTISRPVSLQSENRTETGGLSGKPLMEMSTEVLSKVYKLTGGKVPLIGVGGVASGADAYRKIKAGASLVQLYSSFALEGPHKIIDVKRELAQLLKRDGYESVAQAVGADHKKQ</sequence>
<evidence type="ECO:0000256" key="2">
    <source>
        <dbReference type="ARBA" id="ARBA00005161"/>
    </source>
</evidence>
<dbReference type="InterPro" id="IPR013785">
    <property type="entry name" value="Aldolase_TIM"/>
</dbReference>
<dbReference type="FunFam" id="3.20.20.70:FF:000066">
    <property type="entry name" value="Dihydroorotate dehydrogenase (quinone), mitochondrial"/>
    <property type="match status" value="1"/>
</dbReference>
<evidence type="ECO:0000259" key="17">
    <source>
        <dbReference type="Pfam" id="PF01180"/>
    </source>
</evidence>
<dbReference type="STRING" id="667725.A0A0L0G3L3"/>
<keyword evidence="12 16" id="KW-0560">Oxidoreductase</keyword>
<evidence type="ECO:0000256" key="16">
    <source>
        <dbReference type="RuleBase" id="RU361255"/>
    </source>
</evidence>
<dbReference type="SUPFAM" id="SSF51395">
    <property type="entry name" value="FMN-linked oxidoreductases"/>
    <property type="match status" value="1"/>
</dbReference>